<name>A0A2P6VQR9_9CHLO</name>
<reference evidence="2 3" key="1">
    <citation type="journal article" date="2018" name="Plant J.">
        <title>Genome sequences of Chlorella sorokiniana UTEX 1602 and Micractinium conductrix SAG 241.80: implications to maltose excretion by a green alga.</title>
        <authorList>
            <person name="Arriola M.B."/>
            <person name="Velmurugan N."/>
            <person name="Zhang Y."/>
            <person name="Plunkett M.H."/>
            <person name="Hondzo H."/>
            <person name="Barney B.M."/>
        </authorList>
    </citation>
    <scope>NUCLEOTIDE SEQUENCE [LARGE SCALE GENOMIC DNA]</scope>
    <source>
        <strain evidence="2 3">SAG 241.80</strain>
    </source>
</reference>
<accession>A0A2P6VQR9</accession>
<comment type="caution">
    <text evidence="2">The sequence shown here is derived from an EMBL/GenBank/DDBJ whole genome shotgun (WGS) entry which is preliminary data.</text>
</comment>
<evidence type="ECO:0000256" key="1">
    <source>
        <dbReference type="SAM" id="MobiDB-lite"/>
    </source>
</evidence>
<feature type="region of interest" description="Disordered" evidence="1">
    <location>
        <begin position="1"/>
        <end position="44"/>
    </location>
</feature>
<evidence type="ECO:0000313" key="3">
    <source>
        <dbReference type="Proteomes" id="UP000239649"/>
    </source>
</evidence>
<protein>
    <submittedName>
        <fullName evidence="2">Uncharacterized protein</fullName>
    </submittedName>
</protein>
<sequence>MDLPVARLGPAGSGGRQQTAACAGSDAGGGPGGGGPGGSAQLEAGGWGSWEQLELAGLLGDEGLLDRWRMDNSEQAAWPGSAPPAPACEAELQAGTEHSLAQAVLSGLPADDEAVAVARMAAAAGRSIQEVAAMSRGEDYGATAYRVALRGRIQAGGAEESLYAEAASWTDPATLEKQLQRAAERRKRPLTGQELRAVKQRKAEMKEKKKVGWLFT</sequence>
<evidence type="ECO:0000313" key="2">
    <source>
        <dbReference type="EMBL" id="PSC76444.1"/>
    </source>
</evidence>
<proteinExistence type="predicted"/>
<dbReference type="OrthoDB" id="512351at2759"/>
<gene>
    <name evidence="2" type="ORF">C2E20_0493</name>
</gene>
<organism evidence="2 3">
    <name type="scientific">Micractinium conductrix</name>
    <dbReference type="NCBI Taxonomy" id="554055"/>
    <lineage>
        <taxon>Eukaryota</taxon>
        <taxon>Viridiplantae</taxon>
        <taxon>Chlorophyta</taxon>
        <taxon>core chlorophytes</taxon>
        <taxon>Trebouxiophyceae</taxon>
        <taxon>Chlorellales</taxon>
        <taxon>Chlorellaceae</taxon>
        <taxon>Chlorella clade</taxon>
        <taxon>Micractinium</taxon>
    </lineage>
</organism>
<dbReference type="Proteomes" id="UP000239649">
    <property type="component" value="Unassembled WGS sequence"/>
</dbReference>
<dbReference type="AlphaFoldDB" id="A0A2P6VQR9"/>
<feature type="compositionally biased region" description="Gly residues" evidence="1">
    <location>
        <begin position="26"/>
        <end position="38"/>
    </location>
</feature>
<keyword evidence="3" id="KW-1185">Reference proteome</keyword>
<dbReference type="EMBL" id="LHPF02000001">
    <property type="protein sequence ID" value="PSC76444.1"/>
    <property type="molecule type" value="Genomic_DNA"/>
</dbReference>